<evidence type="ECO:0000256" key="1">
    <source>
        <dbReference type="ARBA" id="ARBA00009065"/>
    </source>
</evidence>
<feature type="domain" description="Cyclin-like" evidence="7">
    <location>
        <begin position="185"/>
        <end position="275"/>
    </location>
</feature>
<protein>
    <submittedName>
        <fullName evidence="9">Uncharacterized protein</fullName>
    </submittedName>
</protein>
<dbReference type="PANTHER" id="PTHR10177">
    <property type="entry name" value="CYCLINS"/>
    <property type="match status" value="1"/>
</dbReference>
<feature type="compositionally biased region" description="Polar residues" evidence="6">
    <location>
        <begin position="1"/>
        <end position="11"/>
    </location>
</feature>
<dbReference type="FunFam" id="1.10.472.10:FF:000060">
    <property type="entry name" value="D6-type cyclin"/>
    <property type="match status" value="1"/>
</dbReference>
<dbReference type="Pfam" id="PF00134">
    <property type="entry name" value="Cyclin_N"/>
    <property type="match status" value="1"/>
</dbReference>
<evidence type="ECO:0000313" key="9">
    <source>
        <dbReference type="EMBL" id="KAD2805846.1"/>
    </source>
</evidence>
<accession>A0A5N6LW67</accession>
<evidence type="ECO:0000256" key="4">
    <source>
        <dbReference type="ARBA" id="ARBA00023306"/>
    </source>
</evidence>
<evidence type="ECO:0000256" key="5">
    <source>
        <dbReference type="RuleBase" id="RU000383"/>
    </source>
</evidence>
<dbReference type="EMBL" id="SZYD01000018">
    <property type="protein sequence ID" value="KAD2805846.1"/>
    <property type="molecule type" value="Genomic_DNA"/>
</dbReference>
<dbReference type="OrthoDB" id="5590282at2759"/>
<dbReference type="Proteomes" id="UP000326396">
    <property type="component" value="Linkage Group LG8"/>
</dbReference>
<dbReference type="InterPro" id="IPR036915">
    <property type="entry name" value="Cyclin-like_sf"/>
</dbReference>
<evidence type="ECO:0000256" key="2">
    <source>
        <dbReference type="ARBA" id="ARBA00022618"/>
    </source>
</evidence>
<dbReference type="PROSITE" id="PS00292">
    <property type="entry name" value="CYCLINS"/>
    <property type="match status" value="1"/>
</dbReference>
<keyword evidence="3 5" id="KW-0195">Cyclin</keyword>
<dbReference type="CDD" id="cd20544">
    <property type="entry name" value="CYCLIN_AtCycD-like_rpt2"/>
    <property type="match status" value="1"/>
</dbReference>
<evidence type="ECO:0000259" key="7">
    <source>
        <dbReference type="SMART" id="SM00385"/>
    </source>
</evidence>
<proteinExistence type="inferred from homology"/>
<dbReference type="SMART" id="SM00385">
    <property type="entry name" value="CYCLIN"/>
    <property type="match status" value="1"/>
</dbReference>
<gene>
    <name evidence="9" type="ORF">E3N88_39223</name>
</gene>
<evidence type="ECO:0000256" key="6">
    <source>
        <dbReference type="SAM" id="MobiDB-lite"/>
    </source>
</evidence>
<dbReference type="InterPro" id="IPR013763">
    <property type="entry name" value="Cyclin-like_dom"/>
</dbReference>
<keyword evidence="2" id="KW-0132">Cell division</keyword>
<name>A0A5N6LW67_9ASTR</name>
<dbReference type="Pfam" id="PF02984">
    <property type="entry name" value="Cyclin_C"/>
    <property type="match status" value="1"/>
</dbReference>
<evidence type="ECO:0000313" key="10">
    <source>
        <dbReference type="Proteomes" id="UP000326396"/>
    </source>
</evidence>
<dbReference type="Gene3D" id="1.10.472.10">
    <property type="entry name" value="Cyclin-like"/>
    <property type="match status" value="2"/>
</dbReference>
<dbReference type="InterPro" id="IPR039361">
    <property type="entry name" value="Cyclin"/>
</dbReference>
<organism evidence="9 10">
    <name type="scientific">Mikania micrantha</name>
    <name type="common">bitter vine</name>
    <dbReference type="NCBI Taxonomy" id="192012"/>
    <lineage>
        <taxon>Eukaryota</taxon>
        <taxon>Viridiplantae</taxon>
        <taxon>Streptophyta</taxon>
        <taxon>Embryophyta</taxon>
        <taxon>Tracheophyta</taxon>
        <taxon>Spermatophyta</taxon>
        <taxon>Magnoliopsida</taxon>
        <taxon>eudicotyledons</taxon>
        <taxon>Gunneridae</taxon>
        <taxon>Pentapetalae</taxon>
        <taxon>asterids</taxon>
        <taxon>campanulids</taxon>
        <taxon>Asterales</taxon>
        <taxon>Asteraceae</taxon>
        <taxon>Asteroideae</taxon>
        <taxon>Heliantheae alliance</taxon>
        <taxon>Eupatorieae</taxon>
        <taxon>Mikania</taxon>
    </lineage>
</organism>
<sequence length="432" mass="48994">MDPSQTSNQYYNPNTPPNRNPNTLPPNWFFNPSPMNPFFDSKCYQPHFDSSPQQGFYTFADYGSSQQPHGFGQLSHDEVVPETQPPTNAGPSTQPKQRRRHKKKQVEDTEPAMDDKDEEPVDHTNSCVDDVDDDNNNNNNHPQHKFIPEDLFSEHQELSSLISKESQQKLDNNGCSGDHRRAAVEWILKVVSHYSFTALTAVLAVNYLDRFVDKIEKMETEKKPWMTQLAAVACLSLAAKIEETHVPLLQDLQSDGGRYIFEAKRVEKMEMLILSTLQWKMKPVTPLSFLDYFIRKLGLKCYLLIKRCECLLLCLLPDGRFRCYLPSVIATATMMHVISTIEPSIGTDFQSQPLDILGTNKEEVEKCRKEIHDVIWSSNSGHLKRKFESIRGSPDDVMSLSFSSDESWSVVNPLVPSSSPEPGAKKSRIGAA</sequence>
<feature type="compositionally biased region" description="Acidic residues" evidence="6">
    <location>
        <begin position="108"/>
        <end position="120"/>
    </location>
</feature>
<feature type="region of interest" description="Disordered" evidence="6">
    <location>
        <begin position="1"/>
        <end position="41"/>
    </location>
</feature>
<feature type="region of interest" description="Disordered" evidence="6">
    <location>
        <begin position="412"/>
        <end position="432"/>
    </location>
</feature>
<keyword evidence="4" id="KW-0131">Cell cycle</keyword>
<keyword evidence="10" id="KW-1185">Reference proteome</keyword>
<dbReference type="InterPro" id="IPR048258">
    <property type="entry name" value="Cyclins_cyclin-box"/>
</dbReference>
<reference evidence="9 10" key="1">
    <citation type="submission" date="2019-05" db="EMBL/GenBank/DDBJ databases">
        <title>Mikania micrantha, genome provides insights into the molecular mechanism of rapid growth.</title>
        <authorList>
            <person name="Liu B."/>
        </authorList>
    </citation>
    <scope>NUCLEOTIDE SEQUENCE [LARGE SCALE GENOMIC DNA]</scope>
    <source>
        <strain evidence="9">NLD-2019</strain>
        <tissue evidence="9">Leaf</tissue>
    </source>
</reference>
<dbReference type="SMART" id="SM01332">
    <property type="entry name" value="Cyclin_C"/>
    <property type="match status" value="1"/>
</dbReference>
<dbReference type="SUPFAM" id="SSF47954">
    <property type="entry name" value="Cyclin-like"/>
    <property type="match status" value="2"/>
</dbReference>
<feature type="region of interest" description="Disordered" evidence="6">
    <location>
        <begin position="58"/>
        <end position="145"/>
    </location>
</feature>
<dbReference type="InterPro" id="IPR006671">
    <property type="entry name" value="Cyclin_N"/>
</dbReference>
<comment type="similarity">
    <text evidence="1">Belongs to the cyclin family. Cyclin D subfamily.</text>
</comment>
<evidence type="ECO:0000259" key="8">
    <source>
        <dbReference type="SMART" id="SM01332"/>
    </source>
</evidence>
<dbReference type="InterPro" id="IPR004367">
    <property type="entry name" value="Cyclin_C-dom"/>
</dbReference>
<dbReference type="AlphaFoldDB" id="A0A5N6LW67"/>
<evidence type="ECO:0000256" key="3">
    <source>
        <dbReference type="ARBA" id="ARBA00023127"/>
    </source>
</evidence>
<comment type="caution">
    <text evidence="9">The sequence shown here is derived from an EMBL/GenBank/DDBJ whole genome shotgun (WGS) entry which is preliminary data.</text>
</comment>
<feature type="domain" description="Cyclin C-terminal" evidence="8">
    <location>
        <begin position="284"/>
        <end position="406"/>
    </location>
</feature>
<dbReference type="GO" id="GO:0051301">
    <property type="term" value="P:cell division"/>
    <property type="evidence" value="ECO:0007669"/>
    <property type="project" value="UniProtKB-KW"/>
</dbReference>
<dbReference type="CDD" id="cd20543">
    <property type="entry name" value="CYCLIN_AtCycD-like_rpt1"/>
    <property type="match status" value="1"/>
</dbReference>